<organism evidence="2 3">
    <name type="scientific">Austropuccinia psidii MF-1</name>
    <dbReference type="NCBI Taxonomy" id="1389203"/>
    <lineage>
        <taxon>Eukaryota</taxon>
        <taxon>Fungi</taxon>
        <taxon>Dikarya</taxon>
        <taxon>Basidiomycota</taxon>
        <taxon>Pucciniomycotina</taxon>
        <taxon>Pucciniomycetes</taxon>
        <taxon>Pucciniales</taxon>
        <taxon>Sphaerophragmiaceae</taxon>
        <taxon>Austropuccinia</taxon>
    </lineage>
</organism>
<feature type="compositionally biased region" description="Polar residues" evidence="1">
    <location>
        <begin position="31"/>
        <end position="43"/>
    </location>
</feature>
<dbReference type="EMBL" id="AVOT02039431">
    <property type="protein sequence ID" value="MBW0534487.1"/>
    <property type="molecule type" value="Genomic_DNA"/>
</dbReference>
<proteinExistence type="predicted"/>
<comment type="caution">
    <text evidence="2">The sequence shown here is derived from an EMBL/GenBank/DDBJ whole genome shotgun (WGS) entry which is preliminary data.</text>
</comment>
<feature type="compositionally biased region" description="Polar residues" evidence="1">
    <location>
        <begin position="96"/>
        <end position="105"/>
    </location>
</feature>
<gene>
    <name evidence="2" type="ORF">O181_074202</name>
</gene>
<reference evidence="2" key="1">
    <citation type="submission" date="2021-03" db="EMBL/GenBank/DDBJ databases">
        <title>Draft genome sequence of rust myrtle Austropuccinia psidii MF-1, a brazilian biotype.</title>
        <authorList>
            <person name="Quecine M.C."/>
            <person name="Pachon D.M.R."/>
            <person name="Bonatelli M.L."/>
            <person name="Correr F.H."/>
            <person name="Franceschini L.M."/>
            <person name="Leite T.F."/>
            <person name="Margarido G.R.A."/>
            <person name="Almeida C.A."/>
            <person name="Ferrarezi J.A."/>
            <person name="Labate C.A."/>
        </authorList>
    </citation>
    <scope>NUCLEOTIDE SEQUENCE</scope>
    <source>
        <strain evidence="2">MF-1</strain>
    </source>
</reference>
<dbReference type="Proteomes" id="UP000765509">
    <property type="component" value="Unassembled WGS sequence"/>
</dbReference>
<feature type="region of interest" description="Disordered" evidence="1">
    <location>
        <begin position="1"/>
        <end position="46"/>
    </location>
</feature>
<accession>A0A9Q3FAH0</accession>
<feature type="compositionally biased region" description="Acidic residues" evidence="1">
    <location>
        <begin position="17"/>
        <end position="28"/>
    </location>
</feature>
<dbReference type="AlphaFoldDB" id="A0A9Q3FAH0"/>
<name>A0A9Q3FAH0_9BASI</name>
<feature type="region of interest" description="Disordered" evidence="1">
    <location>
        <begin position="66"/>
        <end position="105"/>
    </location>
</feature>
<keyword evidence="3" id="KW-1185">Reference proteome</keyword>
<evidence type="ECO:0000313" key="2">
    <source>
        <dbReference type="EMBL" id="MBW0534487.1"/>
    </source>
</evidence>
<sequence>MPRWTNVGGPLPVGDAESSDELDSEEVEVVPNSSGHPINSSPSHPLAKRLQSHIIHSSAINFQPTLDTIPTSIPPASPSPALNQSARPSPIPQPRNSPMVTSQQP</sequence>
<evidence type="ECO:0000313" key="3">
    <source>
        <dbReference type="Proteomes" id="UP000765509"/>
    </source>
</evidence>
<evidence type="ECO:0000256" key="1">
    <source>
        <dbReference type="SAM" id="MobiDB-lite"/>
    </source>
</evidence>
<protein>
    <submittedName>
        <fullName evidence="2">Uncharacterized protein</fullName>
    </submittedName>
</protein>